<proteinExistence type="predicted"/>
<organism evidence="1 2">
    <name type="scientific">Xylaria hypoxylon</name>
    <dbReference type="NCBI Taxonomy" id="37992"/>
    <lineage>
        <taxon>Eukaryota</taxon>
        <taxon>Fungi</taxon>
        <taxon>Dikarya</taxon>
        <taxon>Ascomycota</taxon>
        <taxon>Pezizomycotina</taxon>
        <taxon>Sordariomycetes</taxon>
        <taxon>Xylariomycetidae</taxon>
        <taxon>Xylariales</taxon>
        <taxon>Xylariaceae</taxon>
        <taxon>Xylaria</taxon>
    </lineage>
</organism>
<dbReference type="OrthoDB" id="4724438at2759"/>
<dbReference type="EMBL" id="SKBN01000085">
    <property type="protein sequence ID" value="TGJ83748.1"/>
    <property type="molecule type" value="Genomic_DNA"/>
</dbReference>
<evidence type="ECO:0000313" key="2">
    <source>
        <dbReference type="Proteomes" id="UP000297716"/>
    </source>
</evidence>
<evidence type="ECO:0008006" key="3">
    <source>
        <dbReference type="Google" id="ProtNLM"/>
    </source>
</evidence>
<dbReference type="Proteomes" id="UP000297716">
    <property type="component" value="Unassembled WGS sequence"/>
</dbReference>
<name>A0A4Z0YUW6_9PEZI</name>
<comment type="caution">
    <text evidence="1">The sequence shown here is derived from an EMBL/GenBank/DDBJ whole genome shotgun (WGS) entry which is preliminary data.</text>
</comment>
<evidence type="ECO:0000313" key="1">
    <source>
        <dbReference type="EMBL" id="TGJ83748.1"/>
    </source>
</evidence>
<sequence>MSTNANLGEKHTPSKDLTSVSLLIYKNNSRGMPEIFIRYKPLDQTPTYSTPYRDLQPGEQAIDCARRIGASSLGLNISEGDLDFQMSAVITNNDPLAKVRVFMIEATPPYEDIARSASYRGWKYEFIQISSFNEMVFLHPDIGTTKAVLRELVKPPPGRRS</sequence>
<accession>A0A4Z0YUW6</accession>
<gene>
    <name evidence="1" type="ORF">E0Z10_g5043</name>
</gene>
<keyword evidence="2" id="KW-1185">Reference proteome</keyword>
<reference evidence="1 2" key="1">
    <citation type="submission" date="2019-03" db="EMBL/GenBank/DDBJ databases">
        <title>Draft genome sequence of Xylaria hypoxylon DSM 108379, a ubiquitous saprotrophic-parasitic fungi on hardwood.</title>
        <authorList>
            <person name="Buettner E."/>
            <person name="Leonhardt S."/>
            <person name="Gebauer A.M."/>
            <person name="Liers C."/>
            <person name="Hofrichter M."/>
            <person name="Kellner H."/>
        </authorList>
    </citation>
    <scope>NUCLEOTIDE SEQUENCE [LARGE SCALE GENOMIC DNA]</scope>
    <source>
        <strain evidence="1 2">DSM 108379</strain>
    </source>
</reference>
<dbReference type="AlphaFoldDB" id="A0A4Z0YUW6"/>
<protein>
    <recommendedName>
        <fullName evidence="3">Nudix hydrolase domain-containing protein</fullName>
    </recommendedName>
</protein>